<feature type="compositionally biased region" description="Low complexity" evidence="1">
    <location>
        <begin position="41"/>
        <end position="51"/>
    </location>
</feature>
<evidence type="ECO:0000313" key="3">
    <source>
        <dbReference type="Proteomes" id="UP000038010"/>
    </source>
</evidence>
<feature type="compositionally biased region" description="Low complexity" evidence="1">
    <location>
        <begin position="98"/>
        <end position="116"/>
    </location>
</feature>
<protein>
    <submittedName>
        <fullName evidence="2">Uncharacterized protein</fullName>
    </submittedName>
</protein>
<organism evidence="2 3">
    <name type="scientific">Cyphellophora attinorum</name>
    <dbReference type="NCBI Taxonomy" id="1664694"/>
    <lineage>
        <taxon>Eukaryota</taxon>
        <taxon>Fungi</taxon>
        <taxon>Dikarya</taxon>
        <taxon>Ascomycota</taxon>
        <taxon>Pezizomycotina</taxon>
        <taxon>Eurotiomycetes</taxon>
        <taxon>Chaetothyriomycetidae</taxon>
        <taxon>Chaetothyriales</taxon>
        <taxon>Cyphellophoraceae</taxon>
        <taxon>Cyphellophora</taxon>
    </lineage>
</organism>
<comment type="caution">
    <text evidence="2">The sequence shown here is derived from an EMBL/GenBank/DDBJ whole genome shotgun (WGS) entry which is preliminary data.</text>
</comment>
<proteinExistence type="predicted"/>
<evidence type="ECO:0000256" key="1">
    <source>
        <dbReference type="SAM" id="MobiDB-lite"/>
    </source>
</evidence>
<dbReference type="GeneID" id="28741380"/>
<reference evidence="2 3" key="1">
    <citation type="submission" date="2015-06" db="EMBL/GenBank/DDBJ databases">
        <title>Draft genome of the ant-associated black yeast Phialophora attae CBS 131958.</title>
        <authorList>
            <person name="Moreno L.F."/>
            <person name="Stielow B.J."/>
            <person name="de Hoog S."/>
            <person name="Vicente V.A."/>
            <person name="Weiss V.A."/>
            <person name="de Vries M."/>
            <person name="Cruz L.M."/>
            <person name="Souza E.M."/>
        </authorList>
    </citation>
    <scope>NUCLEOTIDE SEQUENCE [LARGE SCALE GENOMIC DNA]</scope>
    <source>
        <strain evidence="2 3">CBS 131958</strain>
    </source>
</reference>
<dbReference type="EMBL" id="LFJN01000009">
    <property type="protein sequence ID" value="KPI41426.1"/>
    <property type="molecule type" value="Genomic_DNA"/>
</dbReference>
<dbReference type="Proteomes" id="UP000038010">
    <property type="component" value="Unassembled WGS sequence"/>
</dbReference>
<dbReference type="AlphaFoldDB" id="A0A0N1H644"/>
<keyword evidence="3" id="KW-1185">Reference proteome</keyword>
<name>A0A0N1H644_9EURO</name>
<dbReference type="VEuPathDB" id="FungiDB:AB675_9001"/>
<dbReference type="RefSeq" id="XP_018001389.1">
    <property type="nucleotide sequence ID" value="XM_018149500.1"/>
</dbReference>
<feature type="region of interest" description="Disordered" evidence="1">
    <location>
        <begin position="41"/>
        <end position="67"/>
    </location>
</feature>
<accession>A0A0N1H644</accession>
<evidence type="ECO:0000313" key="2">
    <source>
        <dbReference type="EMBL" id="KPI41426.1"/>
    </source>
</evidence>
<sequence>MGLFDDLLIGGAGLAFVEHEHTKHQRQRFEQQYALEQQQAQYQNGGMQGQYRSAGPSYGPPPQGPYMQQQPMQYTGCCPNCGYNLANGMQGGQGYQYGGPQQAAGYQPPAYQAPAYRGSPPLPPRTPERKN</sequence>
<feature type="region of interest" description="Disordered" evidence="1">
    <location>
        <begin position="92"/>
        <end position="131"/>
    </location>
</feature>
<gene>
    <name evidence="2" type="ORF">AB675_9001</name>
</gene>